<dbReference type="FunCoup" id="A0A674HLC8">
    <property type="interactions" value="95"/>
</dbReference>
<dbReference type="Pfam" id="PF01794">
    <property type="entry name" value="Ferric_reduct"/>
    <property type="match status" value="1"/>
</dbReference>
<evidence type="ECO:0000259" key="22">
    <source>
        <dbReference type="Pfam" id="PF03807"/>
    </source>
</evidence>
<comment type="catalytic activity">
    <reaction evidence="18">
        <text>2 Cu(+) + NADP(+) + H(+) = 2 Cu(2+) + NADPH</text>
        <dbReference type="Rhea" id="RHEA:71771"/>
        <dbReference type="ChEBI" id="CHEBI:15378"/>
        <dbReference type="ChEBI" id="CHEBI:29036"/>
        <dbReference type="ChEBI" id="CHEBI:49552"/>
        <dbReference type="ChEBI" id="CHEBI:57783"/>
        <dbReference type="ChEBI" id="CHEBI:58349"/>
    </reaction>
    <physiologicalReaction direction="right-to-left" evidence="18">
        <dbReference type="Rhea" id="RHEA:71773"/>
    </physiologicalReaction>
</comment>
<evidence type="ECO:0000256" key="12">
    <source>
        <dbReference type="ARBA" id="ARBA00022989"/>
    </source>
</evidence>
<dbReference type="GO" id="GO:0005886">
    <property type="term" value="C:plasma membrane"/>
    <property type="evidence" value="ECO:0007669"/>
    <property type="project" value="Ensembl"/>
</dbReference>
<reference evidence="23" key="3">
    <citation type="submission" date="2025-09" db="UniProtKB">
        <authorList>
            <consortium name="Ensembl"/>
        </authorList>
    </citation>
    <scope>IDENTIFICATION</scope>
</reference>
<dbReference type="InterPro" id="IPR036291">
    <property type="entry name" value="NAD(P)-bd_dom_sf"/>
</dbReference>
<keyword evidence="5" id="KW-0813">Transport</keyword>
<keyword evidence="11" id="KW-0274">FAD</keyword>
<comment type="cofactor">
    <cofactor evidence="2">
        <name>FAD</name>
        <dbReference type="ChEBI" id="CHEBI:57692"/>
    </cofactor>
</comment>
<dbReference type="GO" id="GO:0045055">
    <property type="term" value="P:regulated exocytosis"/>
    <property type="evidence" value="ECO:0007669"/>
    <property type="project" value="Ensembl"/>
</dbReference>
<keyword evidence="24" id="KW-1185">Reference proteome</keyword>
<dbReference type="PANTHER" id="PTHR14239:SF6">
    <property type="entry name" value="METALLOREDUCTASE STEAP2"/>
    <property type="match status" value="1"/>
</dbReference>
<keyword evidence="10" id="KW-0967">Endosome</keyword>
<keyword evidence="13" id="KW-0560">Oxidoreductase</keyword>
<dbReference type="GO" id="GO:0010008">
    <property type="term" value="C:endosome membrane"/>
    <property type="evidence" value="ECO:0007669"/>
    <property type="project" value="UniProtKB-SubCell"/>
</dbReference>
<dbReference type="GO" id="GO:0008823">
    <property type="term" value="F:cupric reductase (NADH) activity"/>
    <property type="evidence" value="ECO:0007669"/>
    <property type="project" value="Ensembl"/>
</dbReference>
<keyword evidence="6" id="KW-0410">Iron transport</keyword>
<feature type="domain" description="Pyrroline-5-carboxylate reductase catalytic N-terminal" evidence="22">
    <location>
        <begin position="33"/>
        <end position="120"/>
    </location>
</feature>
<evidence type="ECO:0000256" key="11">
    <source>
        <dbReference type="ARBA" id="ARBA00022827"/>
    </source>
</evidence>
<evidence type="ECO:0000256" key="8">
    <source>
        <dbReference type="ARBA" id="ARBA00022692"/>
    </source>
</evidence>
<dbReference type="GO" id="GO:0098711">
    <property type="term" value="P:iron ion import across plasma membrane"/>
    <property type="evidence" value="ECO:0007669"/>
    <property type="project" value="Ensembl"/>
</dbReference>
<dbReference type="GO" id="GO:0006893">
    <property type="term" value="P:Golgi to plasma membrane transport"/>
    <property type="evidence" value="ECO:0007669"/>
    <property type="project" value="Ensembl"/>
</dbReference>
<evidence type="ECO:0000259" key="21">
    <source>
        <dbReference type="Pfam" id="PF01794"/>
    </source>
</evidence>
<evidence type="ECO:0000256" key="9">
    <source>
        <dbReference type="ARBA" id="ARBA00022723"/>
    </source>
</evidence>
<evidence type="ECO:0000256" key="20">
    <source>
        <dbReference type="SAM" id="Phobius"/>
    </source>
</evidence>
<keyword evidence="8 20" id="KW-0812">Transmembrane</keyword>
<dbReference type="GO" id="GO:0098705">
    <property type="term" value="P:copper ion import across plasma membrane"/>
    <property type="evidence" value="ECO:0007669"/>
    <property type="project" value="Ensembl"/>
</dbReference>
<accession>A0A674HLC8</accession>
<feature type="transmembrane region" description="Helical" evidence="20">
    <location>
        <begin position="433"/>
        <end position="455"/>
    </location>
</feature>
<comment type="cofactor">
    <cofactor evidence="1">
        <name>heme b</name>
        <dbReference type="ChEBI" id="CHEBI:60344"/>
    </cofactor>
</comment>
<keyword evidence="9" id="KW-0479">Metal-binding</keyword>
<dbReference type="Ensembl" id="ENSTGUT00000028890.1">
    <property type="protein sequence ID" value="ENSTGUP00000035335.1"/>
    <property type="gene ID" value="ENSTGUG00000001427.2"/>
</dbReference>
<feature type="transmembrane region" description="Helical" evidence="20">
    <location>
        <begin position="262"/>
        <end position="285"/>
    </location>
</feature>
<dbReference type="GO" id="GO:0030140">
    <property type="term" value="C:trans-Golgi network transport vesicle"/>
    <property type="evidence" value="ECO:0007669"/>
    <property type="project" value="Ensembl"/>
</dbReference>
<feature type="transmembrane region" description="Helical" evidence="20">
    <location>
        <begin position="360"/>
        <end position="380"/>
    </location>
</feature>
<dbReference type="GO" id="GO:0005829">
    <property type="term" value="C:cytosol"/>
    <property type="evidence" value="ECO:0007669"/>
    <property type="project" value="Ensembl"/>
</dbReference>
<feature type="transmembrane region" description="Helical" evidence="20">
    <location>
        <begin position="306"/>
        <end position="327"/>
    </location>
</feature>
<evidence type="ECO:0000256" key="4">
    <source>
        <dbReference type="ARBA" id="ARBA00007729"/>
    </source>
</evidence>
<keyword evidence="16" id="KW-0406">Ion transport</keyword>
<feature type="transmembrane region" description="Helical" evidence="20">
    <location>
        <begin position="392"/>
        <end position="413"/>
    </location>
</feature>
<dbReference type="GO" id="GO:0052851">
    <property type="term" value="F:ferric-chelate reductase (NADPH) activity"/>
    <property type="evidence" value="ECO:0007669"/>
    <property type="project" value="Ensembl"/>
</dbReference>
<evidence type="ECO:0000313" key="24">
    <source>
        <dbReference type="Proteomes" id="UP000007754"/>
    </source>
</evidence>
<dbReference type="GO" id="GO:0006897">
    <property type="term" value="P:endocytosis"/>
    <property type="evidence" value="ECO:0007669"/>
    <property type="project" value="Ensembl"/>
</dbReference>
<comment type="catalytic activity">
    <reaction evidence="19">
        <text>2 Fe(2+) + NADP(+) + H(+) = 2 Fe(3+) + NADPH</text>
        <dbReference type="Rhea" id="RHEA:71767"/>
        <dbReference type="ChEBI" id="CHEBI:15378"/>
        <dbReference type="ChEBI" id="CHEBI:29033"/>
        <dbReference type="ChEBI" id="CHEBI:29034"/>
        <dbReference type="ChEBI" id="CHEBI:57783"/>
        <dbReference type="ChEBI" id="CHEBI:58349"/>
    </reaction>
    <physiologicalReaction direction="right-to-left" evidence="19">
        <dbReference type="Rhea" id="RHEA:71769"/>
    </physiologicalReaction>
</comment>
<dbReference type="AlphaFoldDB" id="A0A674HLC8"/>
<keyword evidence="17 20" id="KW-0472">Membrane</keyword>
<evidence type="ECO:0000256" key="13">
    <source>
        <dbReference type="ARBA" id="ARBA00023002"/>
    </source>
</evidence>
<evidence type="ECO:0000256" key="2">
    <source>
        <dbReference type="ARBA" id="ARBA00001974"/>
    </source>
</evidence>
<keyword evidence="15" id="KW-0186">Copper</keyword>
<gene>
    <name evidence="23" type="primary">STEAP2</name>
</gene>
<evidence type="ECO:0000256" key="10">
    <source>
        <dbReference type="ARBA" id="ARBA00022753"/>
    </source>
</evidence>
<reference evidence="23" key="2">
    <citation type="submission" date="2025-08" db="UniProtKB">
        <authorList>
            <consortium name="Ensembl"/>
        </authorList>
    </citation>
    <scope>IDENTIFICATION</scope>
</reference>
<comment type="similarity">
    <text evidence="4">Belongs to the STEAP family.</text>
</comment>
<feature type="domain" description="Ferric oxidoreductase" evidence="21">
    <location>
        <begin position="262"/>
        <end position="405"/>
    </location>
</feature>
<evidence type="ECO:0000256" key="7">
    <source>
        <dbReference type="ARBA" id="ARBA00022630"/>
    </source>
</evidence>
<dbReference type="GeneTree" id="ENSGT00390000008042"/>
<evidence type="ECO:0000313" key="23">
    <source>
        <dbReference type="Ensembl" id="ENSTGUP00000035335.1"/>
    </source>
</evidence>
<evidence type="ECO:0000256" key="6">
    <source>
        <dbReference type="ARBA" id="ARBA00022496"/>
    </source>
</evidence>
<dbReference type="GO" id="GO:0046872">
    <property type="term" value="F:metal ion binding"/>
    <property type="evidence" value="ECO:0007669"/>
    <property type="project" value="UniProtKB-KW"/>
</dbReference>
<sequence length="578" mass="64997">MESISMMGSPKNLNETFLPNAANGILKDASKVTIGIIGSGDFAKSLTIRLIRCGYHVVVGSRNPKHAADFFPHVVDVTHHEDAVAKTNIIFVAIHREHYTSLWDLKHLLAGKILIDVSNNTRVDQYPDSNAEYLASLFPDSLIVKGFNVISAWSLQLGPKDASRQVYICSNNVQARHQVIELARQLSFIPIDLGALSSSREIENLPLRLFTLWKGPVLIAISLATFFFIYSFVRDVIHPYMRNQQSDFYKIPIEIVNKTLPIVAITLLSLVYLSGLIAAAYQLHYGTKYRRFPPWLDNWLQCRKQLGLLSFFFAAVHVVYSLCLPMRRSERYLFLNMAYQQVHANVENSWNEEEVWRIEMYISFGIMSLGLLSLLAVTSIPSVNSALNWREFSFIQSTLGYIALLISTFHVLIYGWKRAFEEEYYRFYTPPNFVLALVLPSIVILGKIILLLPCVSRKLRRIRRGWEKSHVIEEERLPSPLIISVALLWTLSSPSMSFLCWDPRAGCHVPGGVSLTRAEQGDKTSLPCCPRCFRCSPGHIWLSGLGVPMAGSCPASHPPAPPGPPGQGCSQSFIPSLC</sequence>
<keyword evidence="12 20" id="KW-1133">Transmembrane helix</keyword>
<dbReference type="FunFam" id="3.40.50.720:FF:000051">
    <property type="entry name" value="STEAP2 metalloreductase"/>
    <property type="match status" value="1"/>
</dbReference>
<reference evidence="23 24" key="1">
    <citation type="journal article" date="2010" name="Nature">
        <title>The genome of a songbird.</title>
        <authorList>
            <person name="Warren W.C."/>
            <person name="Clayton D.F."/>
            <person name="Ellegren H."/>
            <person name="Arnold A.P."/>
            <person name="Hillier L.W."/>
            <person name="Kunstner A."/>
            <person name="Searle S."/>
            <person name="White S."/>
            <person name="Vilella A.J."/>
            <person name="Fairley S."/>
            <person name="Heger A."/>
            <person name="Kong L."/>
            <person name="Ponting C.P."/>
            <person name="Jarvis E.D."/>
            <person name="Mello C.V."/>
            <person name="Minx P."/>
            <person name="Lovell P."/>
            <person name="Velho T.A."/>
            <person name="Ferris M."/>
            <person name="Balakrishnan C.N."/>
            <person name="Sinha S."/>
            <person name="Blatti C."/>
            <person name="London S.E."/>
            <person name="Li Y."/>
            <person name="Lin Y.C."/>
            <person name="George J."/>
            <person name="Sweedler J."/>
            <person name="Southey B."/>
            <person name="Gunaratne P."/>
            <person name="Watson M."/>
            <person name="Nam K."/>
            <person name="Backstrom N."/>
            <person name="Smeds L."/>
            <person name="Nabholz B."/>
            <person name="Itoh Y."/>
            <person name="Whitney O."/>
            <person name="Pfenning A.R."/>
            <person name="Howard J."/>
            <person name="Volker M."/>
            <person name="Skinner B.M."/>
            <person name="Griffin D.K."/>
            <person name="Ye L."/>
            <person name="McLaren W.M."/>
            <person name="Flicek P."/>
            <person name="Quesada V."/>
            <person name="Velasco G."/>
            <person name="Lopez-Otin C."/>
            <person name="Puente X.S."/>
            <person name="Olender T."/>
            <person name="Lancet D."/>
            <person name="Smit A.F."/>
            <person name="Hubley R."/>
            <person name="Konkel M.K."/>
            <person name="Walker J.A."/>
            <person name="Batzer M.A."/>
            <person name="Gu W."/>
            <person name="Pollock D.D."/>
            <person name="Chen L."/>
            <person name="Cheng Z."/>
            <person name="Eichler E.E."/>
            <person name="Stapley J."/>
            <person name="Slate J."/>
            <person name="Ekblom R."/>
            <person name="Birkhead T."/>
            <person name="Burke T."/>
            <person name="Burt D."/>
            <person name="Scharff C."/>
            <person name="Adam I."/>
            <person name="Richard H."/>
            <person name="Sultan M."/>
            <person name="Soldatov A."/>
            <person name="Lehrach H."/>
            <person name="Edwards S.V."/>
            <person name="Yang S.P."/>
            <person name="Li X."/>
            <person name="Graves T."/>
            <person name="Fulton L."/>
            <person name="Nelson J."/>
            <person name="Chinwalla A."/>
            <person name="Hou S."/>
            <person name="Mardis E.R."/>
            <person name="Wilson R.K."/>
        </authorList>
    </citation>
    <scope>NUCLEOTIDE SEQUENCE [LARGE SCALE GENOMIC DNA]</scope>
</reference>
<dbReference type="InterPro" id="IPR013130">
    <property type="entry name" value="Fe3_Rdtase_TM_dom"/>
</dbReference>
<dbReference type="PANTHER" id="PTHR14239">
    <property type="entry name" value="DUDULIN-RELATED"/>
    <property type="match status" value="1"/>
</dbReference>
<name>A0A674HLC8_TAEGU</name>
<protein>
    <submittedName>
        <fullName evidence="23">STEAP2 metalloreductase</fullName>
    </submittedName>
</protein>
<organism evidence="23 24">
    <name type="scientific">Taeniopygia guttata</name>
    <name type="common">Zebra finch</name>
    <name type="synonym">Poephila guttata</name>
    <dbReference type="NCBI Taxonomy" id="59729"/>
    <lineage>
        <taxon>Eukaryota</taxon>
        <taxon>Metazoa</taxon>
        <taxon>Chordata</taxon>
        <taxon>Craniata</taxon>
        <taxon>Vertebrata</taxon>
        <taxon>Euteleostomi</taxon>
        <taxon>Archelosauria</taxon>
        <taxon>Archosauria</taxon>
        <taxon>Dinosauria</taxon>
        <taxon>Saurischia</taxon>
        <taxon>Theropoda</taxon>
        <taxon>Coelurosauria</taxon>
        <taxon>Aves</taxon>
        <taxon>Neognathae</taxon>
        <taxon>Neoaves</taxon>
        <taxon>Telluraves</taxon>
        <taxon>Australaves</taxon>
        <taxon>Passeriformes</taxon>
        <taxon>Passeroidea</taxon>
        <taxon>Estrildidae</taxon>
        <taxon>Estrildinae</taxon>
        <taxon>Taeniopygia</taxon>
    </lineage>
</organism>
<dbReference type="InParanoid" id="A0A674HLC8"/>
<evidence type="ECO:0000256" key="17">
    <source>
        <dbReference type="ARBA" id="ARBA00023136"/>
    </source>
</evidence>
<proteinExistence type="inferred from homology"/>
<dbReference type="GO" id="GO:0009725">
    <property type="term" value="P:response to hormone"/>
    <property type="evidence" value="ECO:0007669"/>
    <property type="project" value="Ensembl"/>
</dbReference>
<keyword evidence="7" id="KW-0285">Flavoprotein</keyword>
<dbReference type="GO" id="GO:0015677">
    <property type="term" value="P:copper ion import"/>
    <property type="evidence" value="ECO:0007669"/>
    <property type="project" value="Ensembl"/>
</dbReference>
<dbReference type="Pfam" id="PF03807">
    <property type="entry name" value="F420_oxidored"/>
    <property type="match status" value="1"/>
</dbReference>
<dbReference type="InterPro" id="IPR028939">
    <property type="entry name" value="P5C_Rdtase_cat_N"/>
</dbReference>
<dbReference type="InterPro" id="IPR051267">
    <property type="entry name" value="STEAP_metalloreductase"/>
</dbReference>
<evidence type="ECO:0000256" key="14">
    <source>
        <dbReference type="ARBA" id="ARBA00023004"/>
    </source>
</evidence>
<evidence type="ECO:0000256" key="19">
    <source>
        <dbReference type="ARBA" id="ARBA00049387"/>
    </source>
</evidence>
<comment type="subcellular location">
    <subcellularLocation>
        <location evidence="3">Endosome membrane</location>
        <topology evidence="3">Multi-pass membrane protein</topology>
    </subcellularLocation>
</comment>
<evidence type="ECO:0000256" key="15">
    <source>
        <dbReference type="ARBA" id="ARBA00023008"/>
    </source>
</evidence>
<dbReference type="Proteomes" id="UP000007754">
    <property type="component" value="Chromosome 2"/>
</dbReference>
<dbReference type="Gene3D" id="3.40.50.720">
    <property type="entry name" value="NAD(P)-binding Rossmann-like Domain"/>
    <property type="match status" value="1"/>
</dbReference>
<evidence type="ECO:0000256" key="18">
    <source>
        <dbReference type="ARBA" id="ARBA00048958"/>
    </source>
</evidence>
<dbReference type="GO" id="GO:0000139">
    <property type="term" value="C:Golgi membrane"/>
    <property type="evidence" value="ECO:0007669"/>
    <property type="project" value="Ensembl"/>
</dbReference>
<evidence type="ECO:0000256" key="16">
    <source>
        <dbReference type="ARBA" id="ARBA00023065"/>
    </source>
</evidence>
<evidence type="ECO:0000256" key="1">
    <source>
        <dbReference type="ARBA" id="ARBA00001970"/>
    </source>
</evidence>
<feature type="transmembrane region" description="Helical" evidence="20">
    <location>
        <begin position="215"/>
        <end position="233"/>
    </location>
</feature>
<dbReference type="GO" id="GO:0005769">
    <property type="term" value="C:early endosome"/>
    <property type="evidence" value="ECO:0007669"/>
    <property type="project" value="Ensembl"/>
</dbReference>
<keyword evidence="14" id="KW-0408">Iron</keyword>
<evidence type="ECO:0000256" key="3">
    <source>
        <dbReference type="ARBA" id="ARBA00004337"/>
    </source>
</evidence>
<dbReference type="SUPFAM" id="SSF51735">
    <property type="entry name" value="NAD(P)-binding Rossmann-fold domains"/>
    <property type="match status" value="1"/>
</dbReference>
<evidence type="ECO:0000256" key="5">
    <source>
        <dbReference type="ARBA" id="ARBA00022448"/>
    </source>
</evidence>